<feature type="transmembrane region" description="Helical" evidence="2">
    <location>
        <begin position="47"/>
        <end position="70"/>
    </location>
</feature>
<feature type="transmembrane region" description="Helical" evidence="2">
    <location>
        <begin position="147"/>
        <end position="172"/>
    </location>
</feature>
<evidence type="ECO:0000256" key="2">
    <source>
        <dbReference type="SAM" id="Phobius"/>
    </source>
</evidence>
<feature type="transmembrane region" description="Helical" evidence="2">
    <location>
        <begin position="82"/>
        <end position="105"/>
    </location>
</feature>
<reference evidence="4" key="1">
    <citation type="submission" date="2023-03" db="EMBL/GenBank/DDBJ databases">
        <title>Massive genome expansion in bonnet fungi (Mycena s.s.) driven by repeated elements and novel gene families across ecological guilds.</title>
        <authorList>
            <consortium name="Lawrence Berkeley National Laboratory"/>
            <person name="Harder C.B."/>
            <person name="Miyauchi S."/>
            <person name="Viragh M."/>
            <person name="Kuo A."/>
            <person name="Thoen E."/>
            <person name="Andreopoulos B."/>
            <person name="Lu D."/>
            <person name="Skrede I."/>
            <person name="Drula E."/>
            <person name="Henrissat B."/>
            <person name="Morin E."/>
            <person name="Kohler A."/>
            <person name="Barry K."/>
            <person name="LaButti K."/>
            <person name="Morin E."/>
            <person name="Salamov A."/>
            <person name="Lipzen A."/>
            <person name="Mereny Z."/>
            <person name="Hegedus B."/>
            <person name="Baldrian P."/>
            <person name="Stursova M."/>
            <person name="Weitz H."/>
            <person name="Taylor A."/>
            <person name="Grigoriev I.V."/>
            <person name="Nagy L.G."/>
            <person name="Martin F."/>
            <person name="Kauserud H."/>
        </authorList>
    </citation>
    <scope>NUCLEOTIDE SEQUENCE</scope>
    <source>
        <strain evidence="4">CBHHK002</strain>
    </source>
</reference>
<dbReference type="Proteomes" id="UP001218218">
    <property type="component" value="Unassembled WGS sequence"/>
</dbReference>
<dbReference type="EMBL" id="JARIHO010000109">
    <property type="protein sequence ID" value="KAJ7302961.1"/>
    <property type="molecule type" value="Genomic_DNA"/>
</dbReference>
<keyword evidence="5" id="KW-1185">Reference proteome</keyword>
<gene>
    <name evidence="4" type="ORF">DFH08DRAFT_945425</name>
</gene>
<organism evidence="4 5">
    <name type="scientific">Mycena albidolilacea</name>
    <dbReference type="NCBI Taxonomy" id="1033008"/>
    <lineage>
        <taxon>Eukaryota</taxon>
        <taxon>Fungi</taxon>
        <taxon>Dikarya</taxon>
        <taxon>Basidiomycota</taxon>
        <taxon>Agaricomycotina</taxon>
        <taxon>Agaricomycetes</taxon>
        <taxon>Agaricomycetidae</taxon>
        <taxon>Agaricales</taxon>
        <taxon>Marasmiineae</taxon>
        <taxon>Mycenaceae</taxon>
        <taxon>Mycena</taxon>
    </lineage>
</organism>
<evidence type="ECO:0000313" key="5">
    <source>
        <dbReference type="Proteomes" id="UP001218218"/>
    </source>
</evidence>
<evidence type="ECO:0000256" key="1">
    <source>
        <dbReference type="SAM" id="MobiDB-lite"/>
    </source>
</evidence>
<evidence type="ECO:0000313" key="4">
    <source>
        <dbReference type="EMBL" id="KAJ7302961.1"/>
    </source>
</evidence>
<accession>A0AAD6Z0M4</accession>
<keyword evidence="2" id="KW-1133">Transmembrane helix</keyword>
<protein>
    <recommendedName>
        <fullName evidence="3">DUF6534 domain-containing protein</fullName>
    </recommendedName>
</protein>
<feature type="transmembrane region" description="Helical" evidence="2">
    <location>
        <begin position="221"/>
        <end position="242"/>
    </location>
</feature>
<sequence length="323" mass="34679">MAVIGAVSLIPMMASSWVNVALYAVELVLCGQYFARPFRPLINKIGLGIMVLADTFCTISICFKVSMAVVPTEERYRFVVGLAVQIITTYITAAITQLSFCNLYYILTGNKLVAGILTILIFVHLGFSWASGILLLRLPRLGPESGLAFKINIAGAATCVAADVFLAVFLGWQFYQMMQDTIPMTRSMVRRILILCVGSGALCAANTLVMLILLLKGSPVFNLLGTIQGRVYALSILANFLLGIPGRRSGRIPTLSFGPRTSVSSVVFRSTSAPTGSAQNASKLTPDRGTSASTSTLPTNDHRDEVVQLDELGLGSIQSKVDS</sequence>
<feature type="transmembrane region" description="Helical" evidence="2">
    <location>
        <begin position="17"/>
        <end position="35"/>
    </location>
</feature>
<feature type="transmembrane region" description="Helical" evidence="2">
    <location>
        <begin position="112"/>
        <end position="135"/>
    </location>
</feature>
<evidence type="ECO:0000259" key="3">
    <source>
        <dbReference type="Pfam" id="PF20152"/>
    </source>
</evidence>
<dbReference type="AlphaFoldDB" id="A0AAD6Z0M4"/>
<feature type="region of interest" description="Disordered" evidence="1">
    <location>
        <begin position="270"/>
        <end position="303"/>
    </location>
</feature>
<comment type="caution">
    <text evidence="4">The sequence shown here is derived from an EMBL/GenBank/DDBJ whole genome shotgun (WGS) entry which is preliminary data.</text>
</comment>
<feature type="domain" description="DUF6534" evidence="3">
    <location>
        <begin position="160"/>
        <end position="240"/>
    </location>
</feature>
<name>A0AAD6Z0M4_9AGAR</name>
<proteinExistence type="predicted"/>
<dbReference type="Pfam" id="PF20152">
    <property type="entry name" value="DUF6534"/>
    <property type="match status" value="1"/>
</dbReference>
<feature type="transmembrane region" description="Helical" evidence="2">
    <location>
        <begin position="192"/>
        <end position="215"/>
    </location>
</feature>
<keyword evidence="2" id="KW-0472">Membrane</keyword>
<feature type="compositionally biased region" description="Polar residues" evidence="1">
    <location>
        <begin position="273"/>
        <end position="299"/>
    </location>
</feature>
<keyword evidence="2" id="KW-0812">Transmembrane</keyword>
<dbReference type="InterPro" id="IPR045339">
    <property type="entry name" value="DUF6534"/>
</dbReference>